<evidence type="ECO:0000313" key="2">
    <source>
        <dbReference type="EMBL" id="GGG73715.1"/>
    </source>
</evidence>
<dbReference type="AlphaFoldDB" id="A0A917HBQ9"/>
<dbReference type="InterPro" id="IPR020556">
    <property type="entry name" value="Amidase_CS"/>
</dbReference>
<evidence type="ECO:0000259" key="1">
    <source>
        <dbReference type="Pfam" id="PF01425"/>
    </source>
</evidence>
<dbReference type="PANTHER" id="PTHR43372:SF4">
    <property type="entry name" value="FATTY-ACID AMIDE HYDROLASE 2"/>
    <property type="match status" value="1"/>
</dbReference>
<name>A0A917HBQ9_9BACT</name>
<comment type="caution">
    <text evidence="2">The sequence shown here is derived from an EMBL/GenBank/DDBJ whole genome shotgun (WGS) entry which is preliminary data.</text>
</comment>
<dbReference type="Pfam" id="PF01425">
    <property type="entry name" value="Amidase"/>
    <property type="match status" value="1"/>
</dbReference>
<dbReference type="Gene3D" id="3.90.1300.10">
    <property type="entry name" value="Amidase signature (AS) domain"/>
    <property type="match status" value="1"/>
</dbReference>
<evidence type="ECO:0000313" key="3">
    <source>
        <dbReference type="Proteomes" id="UP000647241"/>
    </source>
</evidence>
<dbReference type="InterPro" id="IPR036928">
    <property type="entry name" value="AS_sf"/>
</dbReference>
<dbReference type="PANTHER" id="PTHR43372">
    <property type="entry name" value="FATTY-ACID AMIDE HYDROLASE"/>
    <property type="match status" value="1"/>
</dbReference>
<dbReference type="RefSeq" id="WP_188553592.1">
    <property type="nucleotide sequence ID" value="NZ_BMGT01000002.1"/>
</dbReference>
<reference evidence="2" key="1">
    <citation type="journal article" date="2014" name="Int. J. Syst. Evol. Microbiol.">
        <title>Complete genome sequence of Corynebacterium casei LMG S-19264T (=DSM 44701T), isolated from a smear-ripened cheese.</title>
        <authorList>
            <consortium name="US DOE Joint Genome Institute (JGI-PGF)"/>
            <person name="Walter F."/>
            <person name="Albersmeier A."/>
            <person name="Kalinowski J."/>
            <person name="Ruckert C."/>
        </authorList>
    </citation>
    <scope>NUCLEOTIDE SEQUENCE</scope>
    <source>
        <strain evidence="2">CGMCC 1.12997</strain>
    </source>
</reference>
<gene>
    <name evidence="2" type="ORF">GCM10011585_15370</name>
</gene>
<organism evidence="2 3">
    <name type="scientific">Edaphobacter dinghuensis</name>
    <dbReference type="NCBI Taxonomy" id="1560005"/>
    <lineage>
        <taxon>Bacteria</taxon>
        <taxon>Pseudomonadati</taxon>
        <taxon>Acidobacteriota</taxon>
        <taxon>Terriglobia</taxon>
        <taxon>Terriglobales</taxon>
        <taxon>Acidobacteriaceae</taxon>
        <taxon>Edaphobacter</taxon>
    </lineage>
</organism>
<accession>A0A917HBQ9</accession>
<dbReference type="PROSITE" id="PS00571">
    <property type="entry name" value="AMIDASES"/>
    <property type="match status" value="1"/>
</dbReference>
<dbReference type="Proteomes" id="UP000647241">
    <property type="component" value="Unassembled WGS sequence"/>
</dbReference>
<dbReference type="EMBL" id="BMGT01000002">
    <property type="protein sequence ID" value="GGG73715.1"/>
    <property type="molecule type" value="Genomic_DNA"/>
</dbReference>
<dbReference type="SUPFAM" id="SSF75304">
    <property type="entry name" value="Amidase signature (AS) enzymes"/>
    <property type="match status" value="1"/>
</dbReference>
<protein>
    <submittedName>
        <fullName evidence="2">Amidase</fullName>
    </submittedName>
</protein>
<feature type="domain" description="Amidase" evidence="1">
    <location>
        <begin position="26"/>
        <end position="449"/>
    </location>
</feature>
<keyword evidence="3" id="KW-1185">Reference proteome</keyword>
<proteinExistence type="predicted"/>
<dbReference type="InterPro" id="IPR023631">
    <property type="entry name" value="Amidase_dom"/>
</dbReference>
<reference evidence="2" key="2">
    <citation type="submission" date="2020-09" db="EMBL/GenBank/DDBJ databases">
        <authorList>
            <person name="Sun Q."/>
            <person name="Zhou Y."/>
        </authorList>
    </citation>
    <scope>NUCLEOTIDE SEQUENCE</scope>
    <source>
        <strain evidence="2">CGMCC 1.12997</strain>
    </source>
</reference>
<dbReference type="GO" id="GO:0012505">
    <property type="term" value="C:endomembrane system"/>
    <property type="evidence" value="ECO:0007669"/>
    <property type="project" value="TreeGrafter"/>
</dbReference>
<sequence>MSDLVLQPAVDLLAMISARKLSPLELAEEHILQIKRLNLQLNAIIDFDEQRVRSQAIALEKSSAPRGPLHGLPMTIKASIAVADHRCETGSLFNKGHLPKEDAVIVERSRQAGAIILGTTNCPEFLMAYETDNLLYGRTSNPWDLTRTAGGSSGGESAAIAAGLSTSGFGSDGGGSVREPAHFTGICALKPTPGRIPAIGHLPPCVGPFSLLGAIGPMARTIADVSLLFNVLSGHTDSDPTGAPVPLQHYTTEELRQIPIGFFEDDGIAPVTPETRQAVQDAVRSLRNQGFHIEPLRPRALEQARKLWWKYFVRCGAMLLNPIFAGKESRLSPTFQDFLAIARQDPPLAGDELLFAWAECDVIRAALLEEMREFPILLMPVCSVPAFRHGEREWKIDGQQVAYLDAMRYTQWFNLLGAPAAVVPVGRSSEGLPIGIQITGRPYQDEVVLGIAAAIEHDFGYQPPPMARS</sequence>
<dbReference type="InterPro" id="IPR052739">
    <property type="entry name" value="FAAH2"/>
</dbReference>